<dbReference type="AlphaFoldDB" id="A0A915J3W8"/>
<accession>A0A915J3W8</accession>
<sequence length="103" mass="11373">MECTTKRLSSLTFLKIEPFFIDWLPLTKLLDVSILADISNCNLTIGSTILSANLIFDNFFAKGGSNCDVTIVFWIFFNSPKQVVWGEGLITVRLGLPSEGGVI</sequence>
<protein>
    <submittedName>
        <fullName evidence="2">Uncharacterized protein</fullName>
    </submittedName>
</protein>
<evidence type="ECO:0000313" key="2">
    <source>
        <dbReference type="WBParaSite" id="nRc.2.0.1.t21116-RA"/>
    </source>
</evidence>
<proteinExistence type="predicted"/>
<dbReference type="Proteomes" id="UP000887565">
    <property type="component" value="Unplaced"/>
</dbReference>
<evidence type="ECO:0000313" key="1">
    <source>
        <dbReference type="Proteomes" id="UP000887565"/>
    </source>
</evidence>
<dbReference type="WBParaSite" id="nRc.2.0.1.t21116-RA">
    <property type="protein sequence ID" value="nRc.2.0.1.t21116-RA"/>
    <property type="gene ID" value="nRc.2.0.1.g21116"/>
</dbReference>
<reference evidence="2" key="1">
    <citation type="submission" date="2022-11" db="UniProtKB">
        <authorList>
            <consortium name="WormBaseParasite"/>
        </authorList>
    </citation>
    <scope>IDENTIFICATION</scope>
</reference>
<keyword evidence="1" id="KW-1185">Reference proteome</keyword>
<organism evidence="1 2">
    <name type="scientific">Romanomermis culicivorax</name>
    <name type="common">Nematode worm</name>
    <dbReference type="NCBI Taxonomy" id="13658"/>
    <lineage>
        <taxon>Eukaryota</taxon>
        <taxon>Metazoa</taxon>
        <taxon>Ecdysozoa</taxon>
        <taxon>Nematoda</taxon>
        <taxon>Enoplea</taxon>
        <taxon>Dorylaimia</taxon>
        <taxon>Mermithida</taxon>
        <taxon>Mermithoidea</taxon>
        <taxon>Mermithidae</taxon>
        <taxon>Romanomermis</taxon>
    </lineage>
</organism>
<name>A0A915J3W8_ROMCU</name>